<evidence type="ECO:0000313" key="1">
    <source>
        <dbReference type="EMBL" id="JAH89951.1"/>
    </source>
</evidence>
<organism evidence="1">
    <name type="scientific">Anguilla anguilla</name>
    <name type="common">European freshwater eel</name>
    <name type="synonym">Muraena anguilla</name>
    <dbReference type="NCBI Taxonomy" id="7936"/>
    <lineage>
        <taxon>Eukaryota</taxon>
        <taxon>Metazoa</taxon>
        <taxon>Chordata</taxon>
        <taxon>Craniata</taxon>
        <taxon>Vertebrata</taxon>
        <taxon>Euteleostomi</taxon>
        <taxon>Actinopterygii</taxon>
        <taxon>Neopterygii</taxon>
        <taxon>Teleostei</taxon>
        <taxon>Anguilliformes</taxon>
        <taxon>Anguillidae</taxon>
        <taxon>Anguilla</taxon>
    </lineage>
</organism>
<name>A0A0E9WI42_ANGAN</name>
<sequence>MLRFNYVPCTSVKIPSKHHPGNDFLIMR</sequence>
<protein>
    <submittedName>
        <fullName evidence="1">Uncharacterized protein</fullName>
    </submittedName>
</protein>
<dbReference type="AlphaFoldDB" id="A0A0E9WI42"/>
<dbReference type="EMBL" id="GBXM01018626">
    <property type="protein sequence ID" value="JAH89951.1"/>
    <property type="molecule type" value="Transcribed_RNA"/>
</dbReference>
<reference evidence="1" key="2">
    <citation type="journal article" date="2015" name="Fish Shellfish Immunol.">
        <title>Early steps in the European eel (Anguilla anguilla)-Vibrio vulnificus interaction in the gills: Role of the RtxA13 toxin.</title>
        <authorList>
            <person name="Callol A."/>
            <person name="Pajuelo D."/>
            <person name="Ebbesson L."/>
            <person name="Teles M."/>
            <person name="MacKenzie S."/>
            <person name="Amaro C."/>
        </authorList>
    </citation>
    <scope>NUCLEOTIDE SEQUENCE</scope>
</reference>
<proteinExistence type="predicted"/>
<accession>A0A0E9WI42</accession>
<reference evidence="1" key="1">
    <citation type="submission" date="2014-11" db="EMBL/GenBank/DDBJ databases">
        <authorList>
            <person name="Amaro Gonzalez C."/>
        </authorList>
    </citation>
    <scope>NUCLEOTIDE SEQUENCE</scope>
</reference>